<keyword evidence="3" id="KW-1185">Reference proteome</keyword>
<dbReference type="Proteomes" id="UP000501179">
    <property type="component" value="Chromosome"/>
</dbReference>
<dbReference type="EMBL" id="CP050177">
    <property type="protein sequence ID" value="QIQ06929.1"/>
    <property type="molecule type" value="Genomic_DNA"/>
</dbReference>
<dbReference type="KEGG" id="slia:HA039_15975"/>
<evidence type="ECO:0000313" key="2">
    <source>
        <dbReference type="EMBL" id="QIQ06929.1"/>
    </source>
</evidence>
<dbReference type="AlphaFoldDB" id="A0A6G9H9L3"/>
<organism evidence="2 3">
    <name type="scientific">Streptomyces liangshanensis</name>
    <dbReference type="NCBI Taxonomy" id="2717324"/>
    <lineage>
        <taxon>Bacteria</taxon>
        <taxon>Bacillati</taxon>
        <taxon>Actinomycetota</taxon>
        <taxon>Actinomycetes</taxon>
        <taxon>Kitasatosporales</taxon>
        <taxon>Streptomycetaceae</taxon>
        <taxon>Streptomyces</taxon>
    </lineage>
</organism>
<name>A0A6G9H9L3_9ACTN</name>
<evidence type="ECO:0000256" key="1">
    <source>
        <dbReference type="SAM" id="MobiDB-lite"/>
    </source>
</evidence>
<dbReference type="Pfam" id="PF19739">
    <property type="entry name" value="DUF6228"/>
    <property type="match status" value="1"/>
</dbReference>
<reference evidence="2 3" key="1">
    <citation type="submission" date="2020-03" db="EMBL/GenBank/DDBJ databases">
        <title>A novel species.</title>
        <authorList>
            <person name="Gao J."/>
        </authorList>
    </citation>
    <scope>NUCLEOTIDE SEQUENCE [LARGE SCALE GENOMIC DNA]</scope>
    <source>
        <strain evidence="2 3">QMT-12</strain>
    </source>
</reference>
<feature type="region of interest" description="Disordered" evidence="1">
    <location>
        <begin position="1"/>
        <end position="23"/>
    </location>
</feature>
<dbReference type="InterPro" id="IPR046196">
    <property type="entry name" value="DUF6228"/>
</dbReference>
<evidence type="ECO:0000313" key="3">
    <source>
        <dbReference type="Proteomes" id="UP000501179"/>
    </source>
</evidence>
<proteinExistence type="predicted"/>
<protein>
    <submittedName>
        <fullName evidence="2">Uncharacterized protein</fullName>
    </submittedName>
</protein>
<sequence length="142" mass="15280">MSVGGGRSGAVRVSLSEPTRPFPEDADDPMLDFVVRARGEWVSVEVSVRTMYGDGLDGFLAKLAEGLRGWDGSRTWRSLERDLTLSATHGSGGYVRLTWGLHGGPASDNGWRFEATTVHAAGEDMRRLAAEVGVFLRGGGRT</sequence>
<gene>
    <name evidence="2" type="ORF">HA039_15975</name>
</gene>
<accession>A0A6G9H9L3</accession>